<dbReference type="InterPro" id="IPR005061">
    <property type="entry name" value="Ist1"/>
</dbReference>
<gene>
    <name evidence="4" type="ORF">Sradi_3533600</name>
</gene>
<dbReference type="InterPro" id="IPR042277">
    <property type="entry name" value="IST1-like"/>
</dbReference>
<evidence type="ECO:0000256" key="1">
    <source>
        <dbReference type="ARBA" id="ARBA00005536"/>
    </source>
</evidence>
<dbReference type="Pfam" id="PF03398">
    <property type="entry name" value="Ist1"/>
    <property type="match status" value="1"/>
</dbReference>
<keyword evidence="2" id="KW-0175">Coiled coil</keyword>
<dbReference type="Gene3D" id="1.20.1260.60">
    <property type="entry name" value="Vacuolar protein sorting-associated protein Ist1"/>
    <property type="match status" value="1"/>
</dbReference>
<sequence>MLDSFFNKGFKAAKCKTLLKLTIPRIKLLRNRREIQMKNMRREIAKLLETGQEATARIRVEHIIREEKMTAAQEIVELFCELITVRLPIIEAQRECPLDLKEAISSLCFAAPRCADLPELLQVQMMFAGKYGKEFVSAATELRPECGVNRQLVELLSVRAPAPDVKLKLLKEIAEEHELEWDPSASEGELLKPHEDLLNGPTQFVSGSNFPLPKEKHDETKSTAPEPASLEHSDSDEDFEIIDFPEVPKQPLVSNKDTVSVPEMLPFPVSALSEVDDQEEHNPAVGSENLPYLETRVTLPEKSVIKEDAYHKLHPVKWKTVCAIHMSFIRVVYIISGKRINSPPPPSKTKYDNEDLQDILAAAHEASETAERAAAAARSAASIAQLRISELVKKKDDEVSECTMENPFYLDKTQTDPEGKAELDLQKPFDSPLTSPTGNNFFDNYMAHQPAAHPSYDDSKWDFDSSPHSNNFLTHGSLHRPQISPSLDDDTYFSYPNLFTSQGSNISSPSHLQTTRNQETEFGGLLLVSGKLLRTVRENKEVIAIGLVGSWVMIYFMVKVSGSRPGWPTRLGKKIEAASYYFVHAPLDSVGYISIGRVLLFQLNPYDYKLDV</sequence>
<evidence type="ECO:0000313" key="4">
    <source>
        <dbReference type="EMBL" id="KAL0366435.1"/>
    </source>
</evidence>
<dbReference type="FunFam" id="1.20.1260.60:FF:000003">
    <property type="entry name" value="IST1-like protein isoform A"/>
    <property type="match status" value="1"/>
</dbReference>
<dbReference type="EMBL" id="JACGWJ010000015">
    <property type="protein sequence ID" value="KAL0366435.1"/>
    <property type="molecule type" value="Genomic_DNA"/>
</dbReference>
<reference evidence="4" key="1">
    <citation type="submission" date="2020-06" db="EMBL/GenBank/DDBJ databases">
        <authorList>
            <person name="Li T."/>
            <person name="Hu X."/>
            <person name="Zhang T."/>
            <person name="Song X."/>
            <person name="Zhang H."/>
            <person name="Dai N."/>
            <person name="Sheng W."/>
            <person name="Hou X."/>
            <person name="Wei L."/>
        </authorList>
    </citation>
    <scope>NUCLEOTIDE SEQUENCE</scope>
    <source>
        <strain evidence="4">G02</strain>
        <tissue evidence="4">Leaf</tissue>
    </source>
</reference>
<comment type="caution">
    <text evidence="4">The sequence shown here is derived from an EMBL/GenBank/DDBJ whole genome shotgun (WGS) entry which is preliminary data.</text>
</comment>
<name>A0AAW2QFE3_SESRA</name>
<accession>A0AAW2QFE3</accession>
<comment type="similarity">
    <text evidence="1">Belongs to the IST1 family.</text>
</comment>
<proteinExistence type="inferred from homology"/>
<protein>
    <submittedName>
        <fullName evidence="4">Ist1</fullName>
    </submittedName>
</protein>
<dbReference type="PANTHER" id="PTHR12161:SF5">
    <property type="entry name" value="IST1 HOMOLOG"/>
    <property type="match status" value="1"/>
</dbReference>
<dbReference type="GO" id="GO:0015031">
    <property type="term" value="P:protein transport"/>
    <property type="evidence" value="ECO:0007669"/>
    <property type="project" value="InterPro"/>
</dbReference>
<feature type="region of interest" description="Disordered" evidence="3">
    <location>
        <begin position="194"/>
        <end position="237"/>
    </location>
</feature>
<evidence type="ECO:0000256" key="2">
    <source>
        <dbReference type="SAM" id="Coils"/>
    </source>
</evidence>
<dbReference type="AlphaFoldDB" id="A0AAW2QFE3"/>
<organism evidence="4">
    <name type="scientific">Sesamum radiatum</name>
    <name type="common">Black benniseed</name>
    <dbReference type="NCBI Taxonomy" id="300843"/>
    <lineage>
        <taxon>Eukaryota</taxon>
        <taxon>Viridiplantae</taxon>
        <taxon>Streptophyta</taxon>
        <taxon>Embryophyta</taxon>
        <taxon>Tracheophyta</taxon>
        <taxon>Spermatophyta</taxon>
        <taxon>Magnoliopsida</taxon>
        <taxon>eudicotyledons</taxon>
        <taxon>Gunneridae</taxon>
        <taxon>Pentapetalae</taxon>
        <taxon>asterids</taxon>
        <taxon>lamiids</taxon>
        <taxon>Lamiales</taxon>
        <taxon>Pedaliaceae</taxon>
        <taxon>Sesamum</taxon>
    </lineage>
</organism>
<dbReference type="PANTHER" id="PTHR12161">
    <property type="entry name" value="IST1 FAMILY MEMBER"/>
    <property type="match status" value="1"/>
</dbReference>
<feature type="compositionally biased region" description="Polar residues" evidence="3">
    <location>
        <begin position="200"/>
        <end position="209"/>
    </location>
</feature>
<evidence type="ECO:0000256" key="3">
    <source>
        <dbReference type="SAM" id="MobiDB-lite"/>
    </source>
</evidence>
<reference evidence="4" key="2">
    <citation type="journal article" date="2024" name="Plant">
        <title>Genomic evolution and insights into agronomic trait innovations of Sesamum species.</title>
        <authorList>
            <person name="Miao H."/>
            <person name="Wang L."/>
            <person name="Qu L."/>
            <person name="Liu H."/>
            <person name="Sun Y."/>
            <person name="Le M."/>
            <person name="Wang Q."/>
            <person name="Wei S."/>
            <person name="Zheng Y."/>
            <person name="Lin W."/>
            <person name="Duan Y."/>
            <person name="Cao H."/>
            <person name="Xiong S."/>
            <person name="Wang X."/>
            <person name="Wei L."/>
            <person name="Li C."/>
            <person name="Ma Q."/>
            <person name="Ju M."/>
            <person name="Zhao R."/>
            <person name="Li G."/>
            <person name="Mu C."/>
            <person name="Tian Q."/>
            <person name="Mei H."/>
            <person name="Zhang T."/>
            <person name="Gao T."/>
            <person name="Zhang H."/>
        </authorList>
    </citation>
    <scope>NUCLEOTIDE SEQUENCE</scope>
    <source>
        <strain evidence="4">G02</strain>
    </source>
</reference>
<feature type="coiled-coil region" evidence="2">
    <location>
        <begin position="30"/>
        <end position="57"/>
    </location>
</feature>